<dbReference type="OrthoDB" id="72471at2"/>
<protein>
    <recommendedName>
        <fullName evidence="3">Morphogenetic protein</fullName>
    </recommendedName>
</protein>
<gene>
    <name evidence="1" type="ORF">CAL26_09130</name>
</gene>
<accession>A0A261RH04</accession>
<evidence type="ECO:0000313" key="2">
    <source>
        <dbReference type="Proteomes" id="UP000216857"/>
    </source>
</evidence>
<sequence length="224" mass="24871">MRDRPILFSAPMIRAILADTKTQTRRVVKSMMDRDIGCPLAPCELAGEINRGEYRNSPYGYPGDRLWVREAFRFAASLDRLSPSDVGEKALDAGYSTPWAPTQFEADGARAGAWIGFDTPPTITAPGKLRPGIHMPRWASRITLDITGVRVERLQQITPADAHAEGIPVRGCLSCGEPEPCGCSFPHSASIDDFRNLWRDINGAGSWEDNPWVWVVEFGRVKRC</sequence>
<proteinExistence type="predicted"/>
<evidence type="ECO:0008006" key="3">
    <source>
        <dbReference type="Google" id="ProtNLM"/>
    </source>
</evidence>
<dbReference type="AlphaFoldDB" id="A0A261RH04"/>
<dbReference type="RefSeq" id="WP_094846567.1">
    <property type="nucleotide sequence ID" value="NZ_NEVJ01000002.1"/>
</dbReference>
<dbReference type="Proteomes" id="UP000216857">
    <property type="component" value="Unassembled WGS sequence"/>
</dbReference>
<organism evidence="1 2">
    <name type="scientific">Bordetella genomosp. 9</name>
    <dbReference type="NCBI Taxonomy" id="1416803"/>
    <lineage>
        <taxon>Bacteria</taxon>
        <taxon>Pseudomonadati</taxon>
        <taxon>Pseudomonadota</taxon>
        <taxon>Betaproteobacteria</taxon>
        <taxon>Burkholderiales</taxon>
        <taxon>Alcaligenaceae</taxon>
        <taxon>Bordetella</taxon>
    </lineage>
</organism>
<name>A0A261RH04_9BORD</name>
<comment type="caution">
    <text evidence="1">The sequence shown here is derived from an EMBL/GenBank/DDBJ whole genome shotgun (WGS) entry which is preliminary data.</text>
</comment>
<evidence type="ECO:0000313" key="1">
    <source>
        <dbReference type="EMBL" id="OZI23593.1"/>
    </source>
</evidence>
<keyword evidence="2" id="KW-1185">Reference proteome</keyword>
<dbReference type="EMBL" id="NEVJ01000002">
    <property type="protein sequence ID" value="OZI23593.1"/>
    <property type="molecule type" value="Genomic_DNA"/>
</dbReference>
<reference evidence="1" key="1">
    <citation type="submission" date="2017-05" db="EMBL/GenBank/DDBJ databases">
        <title>Complete and WGS of Bordetella genogroups.</title>
        <authorList>
            <person name="Spilker T."/>
            <person name="Lipuma J."/>
        </authorList>
    </citation>
    <scope>NUCLEOTIDE SEQUENCE</scope>
    <source>
        <strain evidence="1">AU21707</strain>
    </source>
</reference>